<keyword evidence="5" id="KW-0472">Membrane</keyword>
<dbReference type="OMA" id="MINAREQ"/>
<dbReference type="FunCoup" id="A0A7R8YYT6">
    <property type="interactions" value="1797"/>
</dbReference>
<keyword evidence="2" id="KW-0999">Mitochondrion inner membrane</keyword>
<dbReference type="GO" id="GO:0005743">
    <property type="term" value="C:mitochondrial inner membrane"/>
    <property type="evidence" value="ECO:0007669"/>
    <property type="project" value="UniProtKB-SubCell"/>
</dbReference>
<dbReference type="EMBL" id="LR899013">
    <property type="protein sequence ID" value="CAD7090849.1"/>
    <property type="molecule type" value="Genomic_DNA"/>
</dbReference>
<dbReference type="SUPFAM" id="SSF48576">
    <property type="entry name" value="Terpenoid synthases"/>
    <property type="match status" value="1"/>
</dbReference>
<dbReference type="PANTHER" id="PTHR21181">
    <property type="match status" value="1"/>
</dbReference>
<evidence type="ECO:0000256" key="5">
    <source>
        <dbReference type="ARBA" id="ARBA00023136"/>
    </source>
</evidence>
<evidence type="ECO:0000256" key="4">
    <source>
        <dbReference type="ARBA" id="ARBA00023128"/>
    </source>
</evidence>
<evidence type="ECO:0000256" key="2">
    <source>
        <dbReference type="ARBA" id="ARBA00022792"/>
    </source>
</evidence>
<dbReference type="OrthoDB" id="270318at2759"/>
<dbReference type="AlphaFoldDB" id="A0A7R8YYT6"/>
<dbReference type="InParanoid" id="A0A7R8YYT6"/>
<keyword evidence="4" id="KW-0496">Mitochondrion</keyword>
<gene>
    <name evidence="7" type="ORF">HERILL_LOCUS13306</name>
</gene>
<evidence type="ECO:0000256" key="3">
    <source>
        <dbReference type="ARBA" id="ARBA00022946"/>
    </source>
</evidence>
<dbReference type="PANTHER" id="PTHR21181:SF13">
    <property type="entry name" value="NADH DEHYDROGENASE (UBIQUINONE) COMPLEX I, ASSEMBLY FACTOR 6"/>
    <property type="match status" value="1"/>
</dbReference>
<reference evidence="7 8" key="1">
    <citation type="submission" date="2020-11" db="EMBL/GenBank/DDBJ databases">
        <authorList>
            <person name="Wallbank WR R."/>
            <person name="Pardo Diaz C."/>
            <person name="Kozak K."/>
            <person name="Martin S."/>
            <person name="Jiggins C."/>
            <person name="Moest M."/>
            <person name="Warren A I."/>
            <person name="Generalovic N T."/>
            <person name="Byers J.R.P. K."/>
            <person name="Montejo-Kovacevich G."/>
            <person name="Yen C E."/>
        </authorList>
    </citation>
    <scope>NUCLEOTIDE SEQUENCE [LARGE SCALE GENOMIC DNA]</scope>
</reference>
<evidence type="ECO:0000256" key="6">
    <source>
        <dbReference type="ARBA" id="ARBA00038273"/>
    </source>
</evidence>
<dbReference type="Pfam" id="PF00494">
    <property type="entry name" value="SQS_PSY"/>
    <property type="match status" value="1"/>
</dbReference>
<sequence length="315" mass="36275">MMRMRKILGKCGDAAHFHLSSHVSGAAKSPQKGLLGPQYCVNVVQQYDYENFLCTLLLSGEQRRYAFAIRALNVEVARIASMVTEDIAGRMRLQFWKDSIDDCYNPQKAYVLDHPVLKEVKNVIDKRKLNKVYLKRLVASRDRPPNQSFLTMKEMEDYAEQSTSSVYYILLEIFGKKDMNLDHAISHLGKAQGIANLLRAIPRQSRNAPVNIPQEVLIKHGVSQERIIRDQPHDKGVEESVFEVATVAHQHLAKARNLSKHVSRDVLPVFLPAVAVDRYLDRLRQAQFRLSDKSLQQRDNFLPIAYYWHKFRGKY</sequence>
<comment type="subcellular location">
    <subcellularLocation>
        <location evidence="1">Mitochondrion inner membrane</location>
    </subcellularLocation>
</comment>
<dbReference type="GO" id="GO:0032981">
    <property type="term" value="P:mitochondrial respiratory chain complex I assembly"/>
    <property type="evidence" value="ECO:0007669"/>
    <property type="project" value="TreeGrafter"/>
</dbReference>
<comment type="similarity">
    <text evidence="6">Belongs to the NDUFAF6 family.</text>
</comment>
<organism evidence="7 8">
    <name type="scientific">Hermetia illucens</name>
    <name type="common">Black soldier fly</name>
    <dbReference type="NCBI Taxonomy" id="343691"/>
    <lineage>
        <taxon>Eukaryota</taxon>
        <taxon>Metazoa</taxon>
        <taxon>Ecdysozoa</taxon>
        <taxon>Arthropoda</taxon>
        <taxon>Hexapoda</taxon>
        <taxon>Insecta</taxon>
        <taxon>Pterygota</taxon>
        <taxon>Neoptera</taxon>
        <taxon>Endopterygota</taxon>
        <taxon>Diptera</taxon>
        <taxon>Brachycera</taxon>
        <taxon>Stratiomyomorpha</taxon>
        <taxon>Stratiomyidae</taxon>
        <taxon>Hermetiinae</taxon>
        <taxon>Hermetia</taxon>
    </lineage>
</organism>
<evidence type="ECO:0008006" key="9">
    <source>
        <dbReference type="Google" id="ProtNLM"/>
    </source>
</evidence>
<evidence type="ECO:0000313" key="7">
    <source>
        <dbReference type="EMBL" id="CAD7090849.1"/>
    </source>
</evidence>
<protein>
    <recommendedName>
        <fullName evidence="9">NADH dehydrogenase (Ubiquinone) complex I, assembly factor 6</fullName>
    </recommendedName>
</protein>
<accession>A0A7R8YYT6</accession>
<dbReference type="InterPro" id="IPR002060">
    <property type="entry name" value="Squ/phyt_synthse"/>
</dbReference>
<name>A0A7R8YYT6_HERIL</name>
<evidence type="ECO:0000256" key="1">
    <source>
        <dbReference type="ARBA" id="ARBA00004273"/>
    </source>
</evidence>
<proteinExistence type="inferred from homology"/>
<keyword evidence="8" id="KW-1185">Reference proteome</keyword>
<evidence type="ECO:0000313" key="8">
    <source>
        <dbReference type="Proteomes" id="UP000594454"/>
    </source>
</evidence>
<keyword evidence="3" id="KW-0809">Transit peptide</keyword>
<dbReference type="Proteomes" id="UP000594454">
    <property type="component" value="Chromosome 5"/>
</dbReference>
<dbReference type="Gene3D" id="1.10.600.10">
    <property type="entry name" value="Farnesyl Diphosphate Synthase"/>
    <property type="match status" value="1"/>
</dbReference>
<dbReference type="InterPro" id="IPR008949">
    <property type="entry name" value="Isoprenoid_synthase_dom_sf"/>
</dbReference>